<evidence type="ECO:0000313" key="2">
    <source>
        <dbReference type="Proteomes" id="UP000789901"/>
    </source>
</evidence>
<dbReference type="Proteomes" id="UP000789901">
    <property type="component" value="Unassembled WGS sequence"/>
</dbReference>
<accession>A0ABN7W4Y0</accession>
<feature type="non-terminal residue" evidence="1">
    <location>
        <position position="1"/>
    </location>
</feature>
<evidence type="ECO:0000313" key="1">
    <source>
        <dbReference type="EMBL" id="CAG8816902.1"/>
    </source>
</evidence>
<proteinExistence type="predicted"/>
<reference evidence="1 2" key="1">
    <citation type="submission" date="2021-06" db="EMBL/GenBank/DDBJ databases">
        <authorList>
            <person name="Kallberg Y."/>
            <person name="Tangrot J."/>
            <person name="Rosling A."/>
        </authorList>
    </citation>
    <scope>NUCLEOTIDE SEQUENCE [LARGE SCALE GENOMIC DNA]</scope>
    <source>
        <strain evidence="1 2">120-4 pot B 10/14</strain>
    </source>
</reference>
<comment type="caution">
    <text evidence="1">The sequence shown here is derived from an EMBL/GenBank/DDBJ whole genome shotgun (WGS) entry which is preliminary data.</text>
</comment>
<sequence>RSKTSSLTILLDMEARQPIALLHNNEFLFVEENINFLEEGSRNFSSFKVFNLKGPIDGITLSTLVVPQAIKQYYSFEVSEYHGSSAKVKIYFSNKTHSDVVNLLRNAITNLYYISENGLMDWVPTDSITFNIIYPNAYCPLSQSEDDDVSTVVEDPGFLDFGDVEWFTRKLHEMALLFQSKNDIPSDVLEGLFHSIFPRRVTSLSVIEGVGILISAMDQRLRYNIIRTVFQKLAGLIKDNNLRVLVLDNQISPDLGLHLILSLWTLIEGFRDICKSFNILKDSDEQFKRIISAEKSYFTTYIDHIYLIIENILNILAREQYDLLPARLEILVKAIGDLMKLTEMISVKCNEHLKEIETEEKGAKVRALVHLGVAAFEVYYGVSKYKSHNTVQRVCEAAMFVTNSFAFGFALAARQDLSKALEQQNNTLKRLHEFHLVLTKMTQKGRMVLDLSGKEMLDQRNTIIEEFTEFRIQCFNNKFGWCALYSTVPSAVGLIVAVLKPHAQALLASGSIFYLIPETQ</sequence>
<dbReference type="EMBL" id="CAJVQB010031447">
    <property type="protein sequence ID" value="CAG8816902.1"/>
    <property type="molecule type" value="Genomic_DNA"/>
</dbReference>
<name>A0ABN7W4Y0_GIGMA</name>
<gene>
    <name evidence="1" type="ORF">GMARGA_LOCUS26663</name>
</gene>
<keyword evidence="2" id="KW-1185">Reference proteome</keyword>
<organism evidence="1 2">
    <name type="scientific">Gigaspora margarita</name>
    <dbReference type="NCBI Taxonomy" id="4874"/>
    <lineage>
        <taxon>Eukaryota</taxon>
        <taxon>Fungi</taxon>
        <taxon>Fungi incertae sedis</taxon>
        <taxon>Mucoromycota</taxon>
        <taxon>Glomeromycotina</taxon>
        <taxon>Glomeromycetes</taxon>
        <taxon>Diversisporales</taxon>
        <taxon>Gigasporaceae</taxon>
        <taxon>Gigaspora</taxon>
    </lineage>
</organism>
<feature type="non-terminal residue" evidence="1">
    <location>
        <position position="520"/>
    </location>
</feature>
<protein>
    <submittedName>
        <fullName evidence="1">40649_t:CDS:1</fullName>
    </submittedName>
</protein>